<evidence type="ECO:0000259" key="1">
    <source>
        <dbReference type="Pfam" id="PF07905"/>
    </source>
</evidence>
<comment type="caution">
    <text evidence="3">The sequence shown here is derived from an EMBL/GenBank/DDBJ whole genome shotgun (WGS) entry which is preliminary data.</text>
</comment>
<name>A0ABQ6IUQ2_9MICO</name>
<evidence type="ECO:0000313" key="3">
    <source>
        <dbReference type="EMBL" id="GMA41100.1"/>
    </source>
</evidence>
<accession>A0ABQ6IUQ2</accession>
<proteinExistence type="predicted"/>
<keyword evidence="4" id="KW-1185">Reference proteome</keyword>
<dbReference type="Pfam" id="PF07905">
    <property type="entry name" value="PucR"/>
    <property type="match status" value="1"/>
</dbReference>
<dbReference type="InterPro" id="IPR051448">
    <property type="entry name" value="CdaR-like_regulators"/>
</dbReference>
<gene>
    <name evidence="3" type="ORF">GCM10025883_31450</name>
</gene>
<evidence type="ECO:0000313" key="4">
    <source>
        <dbReference type="Proteomes" id="UP001157126"/>
    </source>
</evidence>
<feature type="domain" description="Purine catabolism PurC-like" evidence="1">
    <location>
        <begin position="1"/>
        <end position="75"/>
    </location>
</feature>
<dbReference type="Gene3D" id="1.10.10.2840">
    <property type="entry name" value="PucR C-terminal helix-turn-helix domain"/>
    <property type="match status" value="1"/>
</dbReference>
<dbReference type="PANTHER" id="PTHR33744">
    <property type="entry name" value="CARBOHYDRATE DIACID REGULATOR"/>
    <property type="match status" value="1"/>
</dbReference>
<dbReference type="Pfam" id="PF13556">
    <property type="entry name" value="HTH_30"/>
    <property type="match status" value="1"/>
</dbReference>
<sequence length="432" mass="45629">MLTTGMHLVGTRVPVEAYVARLVDREVAGLGFGLGPVYETCPPALVRACATAELPLFLVPEETPFLLLSREFWRQLSRQDTEHLSAALGAHHALVRAAAGGSAATDIIRVLARAVGGWAASVAVDGTVDTVWPAAAAEPAGQAAAEVHHLYAAGPSSATFPVGDLDVVLHPIARHGHPVAYLATASARPFAPSLRGLALTAAALLELHHGEDVGRAHADRVARSGLAWLLLRGHVVAARSLSRDLGVDLPPCVRMVVAALVDRTRTPPTVDAATLAAHLPEAVAACVYAPGRLLAIVAADAFTEPATDPRWRVVASSPLRPDDVAAALPALQARVDRLPGGAFEITPELHDPGPDHEALARLLAYRRADLTGAVVAYLRHQGRLEPAAQELGVHRNTLRHRLDVAAQQTGLDLTDPDTAARWWLLLRSRGLA</sequence>
<dbReference type="InterPro" id="IPR042070">
    <property type="entry name" value="PucR_C-HTH_sf"/>
</dbReference>
<dbReference type="InterPro" id="IPR012914">
    <property type="entry name" value="PucR_dom"/>
</dbReference>
<feature type="domain" description="PucR C-terminal helix-turn-helix" evidence="2">
    <location>
        <begin position="374"/>
        <end position="427"/>
    </location>
</feature>
<reference evidence="4" key="1">
    <citation type="journal article" date="2019" name="Int. J. Syst. Evol. Microbiol.">
        <title>The Global Catalogue of Microorganisms (GCM) 10K type strain sequencing project: providing services to taxonomists for standard genome sequencing and annotation.</title>
        <authorList>
            <consortium name="The Broad Institute Genomics Platform"/>
            <consortium name="The Broad Institute Genome Sequencing Center for Infectious Disease"/>
            <person name="Wu L."/>
            <person name="Ma J."/>
        </authorList>
    </citation>
    <scope>NUCLEOTIDE SEQUENCE [LARGE SCALE GENOMIC DNA]</scope>
    <source>
        <strain evidence="4">NBRC 113072</strain>
    </source>
</reference>
<evidence type="ECO:0000259" key="2">
    <source>
        <dbReference type="Pfam" id="PF13556"/>
    </source>
</evidence>
<protein>
    <submittedName>
        <fullName evidence="3">Fis family transcriptional regulator</fullName>
    </submittedName>
</protein>
<dbReference type="InterPro" id="IPR025736">
    <property type="entry name" value="PucR_C-HTH_dom"/>
</dbReference>
<dbReference type="EMBL" id="BSUO01000001">
    <property type="protein sequence ID" value="GMA41100.1"/>
    <property type="molecule type" value="Genomic_DNA"/>
</dbReference>
<dbReference type="Proteomes" id="UP001157126">
    <property type="component" value="Unassembled WGS sequence"/>
</dbReference>
<dbReference type="PANTHER" id="PTHR33744:SF1">
    <property type="entry name" value="DNA-BINDING TRANSCRIPTIONAL ACTIVATOR ADER"/>
    <property type="match status" value="1"/>
</dbReference>
<organism evidence="3 4">
    <name type="scientific">Mobilicoccus caccae</name>
    <dbReference type="NCBI Taxonomy" id="1859295"/>
    <lineage>
        <taxon>Bacteria</taxon>
        <taxon>Bacillati</taxon>
        <taxon>Actinomycetota</taxon>
        <taxon>Actinomycetes</taxon>
        <taxon>Micrococcales</taxon>
        <taxon>Dermatophilaceae</taxon>
        <taxon>Mobilicoccus</taxon>
    </lineage>
</organism>